<evidence type="ECO:0000256" key="7">
    <source>
        <dbReference type="ARBA" id="ARBA00023306"/>
    </source>
</evidence>
<keyword evidence="5 9" id="KW-0995">Kinetochore</keyword>
<dbReference type="Proteomes" id="UP000011761">
    <property type="component" value="Unassembled WGS sequence"/>
</dbReference>
<organism evidence="12 13">
    <name type="scientific">Baudoinia panamericana (strain UAMH 10762)</name>
    <name type="common">Angels' share fungus</name>
    <name type="synonym">Baudoinia compniacensis (strain UAMH 10762)</name>
    <dbReference type="NCBI Taxonomy" id="717646"/>
    <lineage>
        <taxon>Eukaryota</taxon>
        <taxon>Fungi</taxon>
        <taxon>Dikarya</taxon>
        <taxon>Ascomycota</taxon>
        <taxon>Pezizomycotina</taxon>
        <taxon>Dothideomycetes</taxon>
        <taxon>Dothideomycetidae</taxon>
        <taxon>Mycosphaerellales</taxon>
        <taxon>Teratosphaeriaceae</taxon>
        <taxon>Baudoinia</taxon>
    </lineage>
</organism>
<keyword evidence="13" id="KW-1185">Reference proteome</keyword>
<evidence type="ECO:0000256" key="4">
    <source>
        <dbReference type="ARBA" id="ARBA00022776"/>
    </source>
</evidence>
<keyword evidence="2 9" id="KW-0158">Chromosome</keyword>
<feature type="coiled-coil region" evidence="10">
    <location>
        <begin position="71"/>
        <end position="133"/>
    </location>
</feature>
<dbReference type="FunFam" id="3.30.457.50:FF:000001">
    <property type="entry name" value="Probable kinetochore protein spc25"/>
    <property type="match status" value="1"/>
</dbReference>
<dbReference type="OMA" id="HEDQRMK"/>
<keyword evidence="9" id="KW-0539">Nucleus</keyword>
<feature type="domain" description="Chromosome segregation protein Spc25 C-terminal" evidence="11">
    <location>
        <begin position="183"/>
        <end position="251"/>
    </location>
</feature>
<proteinExistence type="inferred from homology"/>
<dbReference type="HOGENOM" id="CLU_065188_0_0_1"/>
<dbReference type="KEGG" id="bcom:BAUCODRAFT_61278"/>
<evidence type="ECO:0000256" key="1">
    <source>
        <dbReference type="ARBA" id="ARBA00006379"/>
    </source>
</evidence>
<evidence type="ECO:0000256" key="3">
    <source>
        <dbReference type="ARBA" id="ARBA00022618"/>
    </source>
</evidence>
<comment type="function">
    <text evidence="9">Acts as a component of the essential kinetochore-associated NDC80 complex, which is required for chromosome segregation and spindle checkpoint activity.</text>
</comment>
<evidence type="ECO:0000256" key="9">
    <source>
        <dbReference type="RuleBase" id="RU367150"/>
    </source>
</evidence>
<dbReference type="PANTHER" id="PTHR14281:SF0">
    <property type="entry name" value="KINETOCHORE PROTEIN SPC25"/>
    <property type="match status" value="1"/>
</dbReference>
<accession>M2NNG7</accession>
<dbReference type="Pfam" id="PF08234">
    <property type="entry name" value="Spindle_Spc25"/>
    <property type="match status" value="1"/>
</dbReference>
<comment type="subunit">
    <text evidence="9">Component of the NDC80 complex.</text>
</comment>
<evidence type="ECO:0000313" key="13">
    <source>
        <dbReference type="Proteomes" id="UP000011761"/>
    </source>
</evidence>
<dbReference type="GeneID" id="19115905"/>
<reference evidence="12 13" key="1">
    <citation type="journal article" date="2012" name="PLoS Pathog.">
        <title>Diverse lifestyles and strategies of plant pathogenesis encoded in the genomes of eighteen Dothideomycetes fungi.</title>
        <authorList>
            <person name="Ohm R.A."/>
            <person name="Feau N."/>
            <person name="Henrissat B."/>
            <person name="Schoch C.L."/>
            <person name="Horwitz B.A."/>
            <person name="Barry K.W."/>
            <person name="Condon B.J."/>
            <person name="Copeland A.C."/>
            <person name="Dhillon B."/>
            <person name="Glaser F."/>
            <person name="Hesse C.N."/>
            <person name="Kosti I."/>
            <person name="LaButti K."/>
            <person name="Lindquist E.A."/>
            <person name="Lucas S."/>
            <person name="Salamov A.A."/>
            <person name="Bradshaw R.E."/>
            <person name="Ciuffetti L."/>
            <person name="Hamelin R.C."/>
            <person name="Kema G.H.J."/>
            <person name="Lawrence C."/>
            <person name="Scott J.A."/>
            <person name="Spatafora J.W."/>
            <person name="Turgeon B.G."/>
            <person name="de Wit P.J.G.M."/>
            <person name="Zhong S."/>
            <person name="Goodwin S.B."/>
            <person name="Grigoriev I.V."/>
        </authorList>
    </citation>
    <scope>NUCLEOTIDE SEQUENCE [LARGE SCALE GENOMIC DNA]</scope>
    <source>
        <strain evidence="12 13">UAMH 10762</strain>
    </source>
</reference>
<keyword evidence="3 9" id="KW-0132">Cell division</keyword>
<dbReference type="STRING" id="717646.M2NNG7"/>
<comment type="similarity">
    <text evidence="1 9">Belongs to the SPC25 family.</text>
</comment>
<dbReference type="InterPro" id="IPR013255">
    <property type="entry name" value="Spc25_C"/>
</dbReference>
<evidence type="ECO:0000256" key="2">
    <source>
        <dbReference type="ARBA" id="ARBA00022454"/>
    </source>
</evidence>
<dbReference type="EMBL" id="KB445550">
    <property type="protein sequence ID" value="EMD00781.1"/>
    <property type="molecule type" value="Genomic_DNA"/>
</dbReference>
<keyword evidence="7 9" id="KW-0131">Cell cycle</keyword>
<name>M2NNG7_BAUPA</name>
<dbReference type="GO" id="GO:0051301">
    <property type="term" value="P:cell division"/>
    <property type="evidence" value="ECO:0007669"/>
    <property type="project" value="UniProtKB-UniRule"/>
</dbReference>
<evidence type="ECO:0000256" key="6">
    <source>
        <dbReference type="ARBA" id="ARBA00023054"/>
    </source>
</evidence>
<dbReference type="Gene3D" id="3.30.457.50">
    <property type="entry name" value="Chromosome segregation protein Spc25"/>
    <property type="match status" value="1"/>
</dbReference>
<evidence type="ECO:0000313" key="12">
    <source>
        <dbReference type="EMBL" id="EMD00781.1"/>
    </source>
</evidence>
<dbReference type="OrthoDB" id="4056921at2759"/>
<dbReference type="eggNOG" id="KOG4657">
    <property type="taxonomic scope" value="Eukaryota"/>
</dbReference>
<dbReference type="GO" id="GO:0005634">
    <property type="term" value="C:nucleus"/>
    <property type="evidence" value="ECO:0007669"/>
    <property type="project" value="UniProtKB-SubCell"/>
</dbReference>
<evidence type="ECO:0000259" key="11">
    <source>
        <dbReference type="Pfam" id="PF08234"/>
    </source>
</evidence>
<evidence type="ECO:0000256" key="8">
    <source>
        <dbReference type="ARBA" id="ARBA00023328"/>
    </source>
</evidence>
<dbReference type="CDD" id="cd23784">
    <property type="entry name" value="RWD_Spc25"/>
    <property type="match status" value="1"/>
</dbReference>
<keyword evidence="4 9" id="KW-0498">Mitosis</keyword>
<keyword evidence="6 10" id="KW-0175">Coiled coil</keyword>
<dbReference type="GO" id="GO:0007059">
    <property type="term" value="P:chromosome segregation"/>
    <property type="evidence" value="ECO:0007669"/>
    <property type="project" value="InterPro"/>
</dbReference>
<dbReference type="GO" id="GO:0031262">
    <property type="term" value="C:Ndc80 complex"/>
    <property type="evidence" value="ECO:0007669"/>
    <property type="project" value="InterPro"/>
</dbReference>
<protein>
    <recommendedName>
        <fullName evidence="9">Kinetochore protein SPC25</fullName>
    </recommendedName>
</protein>
<sequence>MTPLRFSSSLSGSTAQYAANAPSMADTLPSIDFGFNDLRERMAQFTARFDEFIESGRKRVLEERNAFRMSVAEMEESVRHKEQSIAALEAKSSTHADAIAKEVAETEEMHNMIQQLTLQKEEHIVRRDALKEEIVAVQGCIKQRREAQTAHQRSLDAQARNNIPELRFWEHALGLKIEGTGIDDSLRFVFLNLDERDGETEVWFELQMGGKEYEIGATKPKLERERVAEVREKLNASRELGGFLKGMRNLLVQAMRLR</sequence>
<keyword evidence="8 9" id="KW-0137">Centromere</keyword>
<comment type="subcellular location">
    <subcellularLocation>
        <location evidence="9">Nucleus</location>
    </subcellularLocation>
    <subcellularLocation>
        <location evidence="9">Chromosome</location>
        <location evidence="9">Centromere</location>
        <location evidence="9">Kinetochore</location>
    </subcellularLocation>
</comment>
<dbReference type="AlphaFoldDB" id="M2NNG7"/>
<dbReference type="RefSeq" id="XP_007671965.1">
    <property type="nucleotide sequence ID" value="XM_007673775.1"/>
</dbReference>
<evidence type="ECO:0000256" key="10">
    <source>
        <dbReference type="SAM" id="Coils"/>
    </source>
</evidence>
<dbReference type="InterPro" id="IPR045143">
    <property type="entry name" value="Spc25"/>
</dbReference>
<evidence type="ECO:0000256" key="5">
    <source>
        <dbReference type="ARBA" id="ARBA00022838"/>
    </source>
</evidence>
<dbReference type="PANTHER" id="PTHR14281">
    <property type="entry name" value="KINETOCHORE PROTEIN SPC25-RELATED"/>
    <property type="match status" value="1"/>
</dbReference>
<gene>
    <name evidence="12" type="ORF">BAUCODRAFT_61278</name>
</gene>